<evidence type="ECO:0000313" key="9">
    <source>
        <dbReference type="EMBL" id="MBL0388753.1"/>
    </source>
</evidence>
<evidence type="ECO:0000256" key="3">
    <source>
        <dbReference type="ARBA" id="ARBA00022475"/>
    </source>
</evidence>
<feature type="transmembrane region" description="Helical" evidence="7">
    <location>
        <begin position="388"/>
        <end position="407"/>
    </location>
</feature>
<name>A0ABS1JGP6_9BACL</name>
<dbReference type="Gene3D" id="1.20.1250.20">
    <property type="entry name" value="MFS general substrate transporter like domains"/>
    <property type="match status" value="1"/>
</dbReference>
<dbReference type="RefSeq" id="WP_201637727.1">
    <property type="nucleotide sequence ID" value="NZ_JAEQNB010000007.1"/>
</dbReference>
<keyword evidence="5 7" id="KW-1133">Transmembrane helix</keyword>
<proteinExistence type="predicted"/>
<evidence type="ECO:0000259" key="8">
    <source>
        <dbReference type="PROSITE" id="PS50850"/>
    </source>
</evidence>
<feature type="transmembrane region" description="Helical" evidence="7">
    <location>
        <begin position="91"/>
        <end position="111"/>
    </location>
</feature>
<keyword evidence="10" id="KW-1185">Reference proteome</keyword>
<feature type="transmembrane region" description="Helical" evidence="7">
    <location>
        <begin position="355"/>
        <end position="376"/>
    </location>
</feature>
<evidence type="ECO:0000313" key="10">
    <source>
        <dbReference type="Proteomes" id="UP000602284"/>
    </source>
</evidence>
<dbReference type="PROSITE" id="PS50850">
    <property type="entry name" value="MFS"/>
    <property type="match status" value="1"/>
</dbReference>
<feature type="transmembrane region" description="Helical" evidence="7">
    <location>
        <begin position="271"/>
        <end position="290"/>
    </location>
</feature>
<accession>A0ABS1JGP6</accession>
<comment type="caution">
    <text evidence="9">The sequence shown here is derived from an EMBL/GenBank/DDBJ whole genome shotgun (WGS) entry which is preliminary data.</text>
</comment>
<feature type="transmembrane region" description="Helical" evidence="7">
    <location>
        <begin position="322"/>
        <end position="343"/>
    </location>
</feature>
<sequence>MAATPTNSPAIDGQPTPSTSVWKNRNFLILFLSSLIISLGGRVYELALPLILYNLTHSPVAMGAMRAIELLPNMLLAIFIGVIVDRVRKKSFMQISIALQIVFLVSLFTLIQTGHDQLAFFFVFGFFLMTFNYAYDNVRISIVKNVIPSPLLTSANAKFSLVSTLVYILGPSISGFLFMLSDLHMGLLITASALTFGLIASFLLQMNEAADVRATGSFKQNLIEGWTELRTNKALWTITMFVIFINAIDGLSSAMIPFYAQDTMGLSSSELGMVFSAVGIGGFLASLIVARVRKMFSVGHLLGITMLLMGLSYLTMYFSTNVWMMMLAMFMNGFFGTIQAVCVWSFRQETTPSHLMGRVSGITGSLFKLGIPFTMFGSGLVTEAVGPSYVFLAAACSAGLMFLVYRFQPLWKVKA</sequence>
<evidence type="ECO:0000256" key="6">
    <source>
        <dbReference type="ARBA" id="ARBA00023136"/>
    </source>
</evidence>
<dbReference type="InterPro" id="IPR011701">
    <property type="entry name" value="MFS"/>
</dbReference>
<evidence type="ECO:0000256" key="7">
    <source>
        <dbReference type="SAM" id="Phobius"/>
    </source>
</evidence>
<dbReference type="Proteomes" id="UP000602284">
    <property type="component" value="Unassembled WGS sequence"/>
</dbReference>
<evidence type="ECO:0000256" key="2">
    <source>
        <dbReference type="ARBA" id="ARBA00022448"/>
    </source>
</evidence>
<feature type="transmembrane region" description="Helical" evidence="7">
    <location>
        <begin position="117"/>
        <end position="135"/>
    </location>
</feature>
<feature type="transmembrane region" description="Helical" evidence="7">
    <location>
        <begin position="64"/>
        <end position="84"/>
    </location>
</feature>
<feature type="transmembrane region" description="Helical" evidence="7">
    <location>
        <begin position="27"/>
        <end position="44"/>
    </location>
</feature>
<dbReference type="SUPFAM" id="SSF103473">
    <property type="entry name" value="MFS general substrate transporter"/>
    <property type="match status" value="1"/>
</dbReference>
<dbReference type="InterPro" id="IPR020846">
    <property type="entry name" value="MFS_dom"/>
</dbReference>
<dbReference type="PANTHER" id="PTHR23513:SF6">
    <property type="entry name" value="MAJOR FACILITATOR SUPERFAMILY ASSOCIATED DOMAIN-CONTAINING PROTEIN"/>
    <property type="match status" value="1"/>
</dbReference>
<feature type="transmembrane region" description="Helical" evidence="7">
    <location>
        <begin position="185"/>
        <end position="204"/>
    </location>
</feature>
<dbReference type="PANTHER" id="PTHR23513">
    <property type="entry name" value="INTEGRAL MEMBRANE EFFLUX PROTEIN-RELATED"/>
    <property type="match status" value="1"/>
</dbReference>
<gene>
    <name evidence="9" type="ORF">JJB07_19310</name>
</gene>
<evidence type="ECO:0000256" key="4">
    <source>
        <dbReference type="ARBA" id="ARBA00022692"/>
    </source>
</evidence>
<feature type="domain" description="Major facilitator superfamily (MFS) profile" evidence="8">
    <location>
        <begin position="26"/>
        <end position="411"/>
    </location>
</feature>
<evidence type="ECO:0000256" key="1">
    <source>
        <dbReference type="ARBA" id="ARBA00004651"/>
    </source>
</evidence>
<dbReference type="EMBL" id="JAEQNB010000007">
    <property type="protein sequence ID" value="MBL0388753.1"/>
    <property type="molecule type" value="Genomic_DNA"/>
</dbReference>
<feature type="transmembrane region" description="Helical" evidence="7">
    <location>
        <begin position="156"/>
        <end position="179"/>
    </location>
</feature>
<evidence type="ECO:0000256" key="5">
    <source>
        <dbReference type="ARBA" id="ARBA00022989"/>
    </source>
</evidence>
<organism evidence="9 10">
    <name type="scientific">Tumebacillus amylolyticus</name>
    <dbReference type="NCBI Taxonomy" id="2801339"/>
    <lineage>
        <taxon>Bacteria</taxon>
        <taxon>Bacillati</taxon>
        <taxon>Bacillota</taxon>
        <taxon>Bacilli</taxon>
        <taxon>Bacillales</taxon>
        <taxon>Alicyclobacillaceae</taxon>
        <taxon>Tumebacillus</taxon>
    </lineage>
</organism>
<feature type="transmembrane region" description="Helical" evidence="7">
    <location>
        <begin position="234"/>
        <end position="259"/>
    </location>
</feature>
<comment type="subcellular location">
    <subcellularLocation>
        <location evidence="1">Cell membrane</location>
        <topology evidence="1">Multi-pass membrane protein</topology>
    </subcellularLocation>
</comment>
<dbReference type="Pfam" id="PF07690">
    <property type="entry name" value="MFS_1"/>
    <property type="match status" value="1"/>
</dbReference>
<dbReference type="InterPro" id="IPR036259">
    <property type="entry name" value="MFS_trans_sf"/>
</dbReference>
<protein>
    <submittedName>
        <fullName evidence="9">MFS transporter</fullName>
    </submittedName>
</protein>
<dbReference type="CDD" id="cd06173">
    <property type="entry name" value="MFS_MefA_like"/>
    <property type="match status" value="1"/>
</dbReference>
<keyword evidence="2" id="KW-0813">Transport</keyword>
<feature type="transmembrane region" description="Helical" evidence="7">
    <location>
        <begin position="297"/>
        <end position="316"/>
    </location>
</feature>
<reference evidence="9 10" key="1">
    <citation type="submission" date="2021-01" db="EMBL/GenBank/DDBJ databases">
        <title>Tumebacillus sp. strain ITR2 16S ribosomal RNA gene Genome sequencing and assembly.</title>
        <authorList>
            <person name="Kang M."/>
        </authorList>
    </citation>
    <scope>NUCLEOTIDE SEQUENCE [LARGE SCALE GENOMIC DNA]</scope>
    <source>
        <strain evidence="9 10">ITR2</strain>
    </source>
</reference>
<keyword evidence="4 7" id="KW-0812">Transmembrane</keyword>
<keyword evidence="3" id="KW-1003">Cell membrane</keyword>
<keyword evidence="6 7" id="KW-0472">Membrane</keyword>